<keyword evidence="2" id="KW-1185">Reference proteome</keyword>
<name>A0A8S1P2G8_PARPR</name>
<dbReference type="EMBL" id="CAJJDM010000103">
    <property type="protein sequence ID" value="CAD8096004.1"/>
    <property type="molecule type" value="Genomic_DNA"/>
</dbReference>
<evidence type="ECO:0000313" key="2">
    <source>
        <dbReference type="Proteomes" id="UP000688137"/>
    </source>
</evidence>
<accession>A0A8S1P2G8</accession>
<dbReference type="Proteomes" id="UP000688137">
    <property type="component" value="Unassembled WGS sequence"/>
</dbReference>
<proteinExistence type="predicted"/>
<evidence type="ECO:0000313" key="1">
    <source>
        <dbReference type="EMBL" id="CAD8096004.1"/>
    </source>
</evidence>
<organism evidence="1 2">
    <name type="scientific">Paramecium primaurelia</name>
    <dbReference type="NCBI Taxonomy" id="5886"/>
    <lineage>
        <taxon>Eukaryota</taxon>
        <taxon>Sar</taxon>
        <taxon>Alveolata</taxon>
        <taxon>Ciliophora</taxon>
        <taxon>Intramacronucleata</taxon>
        <taxon>Oligohymenophorea</taxon>
        <taxon>Peniculida</taxon>
        <taxon>Parameciidae</taxon>
        <taxon>Paramecium</taxon>
    </lineage>
</organism>
<protein>
    <submittedName>
        <fullName evidence="1">Uncharacterized protein</fullName>
    </submittedName>
</protein>
<gene>
    <name evidence="1" type="ORF">PPRIM_AZ9-3.1.T1000045</name>
</gene>
<comment type="caution">
    <text evidence="1">The sequence shown here is derived from an EMBL/GenBank/DDBJ whole genome shotgun (WGS) entry which is preliminary data.</text>
</comment>
<dbReference type="AlphaFoldDB" id="A0A8S1P2G8"/>
<reference evidence="1" key="1">
    <citation type="submission" date="2021-01" db="EMBL/GenBank/DDBJ databases">
        <authorList>
            <consortium name="Genoscope - CEA"/>
            <person name="William W."/>
        </authorList>
    </citation>
    <scope>NUCLEOTIDE SEQUENCE</scope>
</reference>
<sequence>MKFSRSSFTHLINLSFRTNPLTTIQTSQSNSRLFEVNPKIDDLLKKSQTIFTKSEIKPKQQDQKIIQNNSYMLILEQIQKEKKQLLTLLLQKDGIIKEQQNKNKTIRFIRQKFSQIIELIQQSTTLNTII</sequence>